<feature type="binding site" evidence="14">
    <location>
        <position position="63"/>
    </location>
    <ligand>
        <name>ATP</name>
        <dbReference type="ChEBI" id="CHEBI:30616"/>
    </ligand>
</feature>
<protein>
    <recommendedName>
        <fullName evidence="4 13">Threonylcarbamoyl-AMP synthase</fullName>
        <shortName evidence="13">TC-AMP synthase</shortName>
        <ecNumber evidence="3 13">2.7.7.87</ecNumber>
    </recommendedName>
    <alternativeName>
        <fullName evidence="11 13">L-threonylcarbamoyladenylate synthase</fullName>
    </alternativeName>
</protein>
<evidence type="ECO:0000256" key="1">
    <source>
        <dbReference type="ARBA" id="ARBA00004496"/>
    </source>
</evidence>
<dbReference type="FunFam" id="3.40.50.11030:FF:000001">
    <property type="entry name" value="Threonylcarbamoyl-AMP synthase"/>
    <property type="match status" value="1"/>
</dbReference>
<dbReference type="GO" id="GO:0005524">
    <property type="term" value="F:ATP binding"/>
    <property type="evidence" value="ECO:0007669"/>
    <property type="project" value="UniProtKB-UniRule"/>
</dbReference>
<dbReference type="GO" id="GO:0008033">
    <property type="term" value="P:tRNA processing"/>
    <property type="evidence" value="ECO:0007669"/>
    <property type="project" value="UniProtKB-KW"/>
</dbReference>
<dbReference type="GO" id="GO:0061710">
    <property type="term" value="F:L-threonylcarbamoyladenylate synthase"/>
    <property type="evidence" value="ECO:0007669"/>
    <property type="project" value="UniProtKB-EC"/>
</dbReference>
<dbReference type="EMBL" id="DTDV01000019">
    <property type="protein sequence ID" value="HGK24308.1"/>
    <property type="molecule type" value="Genomic_DNA"/>
</dbReference>
<evidence type="ECO:0000313" key="16">
    <source>
        <dbReference type="EMBL" id="HGK24308.1"/>
    </source>
</evidence>
<dbReference type="GO" id="GO:0005737">
    <property type="term" value="C:cytoplasm"/>
    <property type="evidence" value="ECO:0007669"/>
    <property type="project" value="UniProtKB-SubCell"/>
</dbReference>
<dbReference type="PANTHER" id="PTHR17490">
    <property type="entry name" value="SUA5"/>
    <property type="match status" value="1"/>
</dbReference>
<dbReference type="PIRSF" id="PIRSF004930">
    <property type="entry name" value="Tln_factor_SUA5"/>
    <property type="match status" value="1"/>
</dbReference>
<feature type="binding site" evidence="14">
    <location>
        <position position="122"/>
    </location>
    <ligand>
        <name>L-threonine</name>
        <dbReference type="ChEBI" id="CHEBI:57926"/>
    </ligand>
</feature>
<evidence type="ECO:0000256" key="4">
    <source>
        <dbReference type="ARBA" id="ARBA00015492"/>
    </source>
</evidence>
<accession>A0A7C3KRX5</accession>
<dbReference type="SUPFAM" id="SSF55821">
    <property type="entry name" value="YrdC/RibB"/>
    <property type="match status" value="1"/>
</dbReference>
<comment type="catalytic activity">
    <reaction evidence="12 13">
        <text>L-threonine + hydrogencarbonate + ATP = L-threonylcarbamoyladenylate + diphosphate + H2O</text>
        <dbReference type="Rhea" id="RHEA:36407"/>
        <dbReference type="ChEBI" id="CHEBI:15377"/>
        <dbReference type="ChEBI" id="CHEBI:17544"/>
        <dbReference type="ChEBI" id="CHEBI:30616"/>
        <dbReference type="ChEBI" id="CHEBI:33019"/>
        <dbReference type="ChEBI" id="CHEBI:57926"/>
        <dbReference type="ChEBI" id="CHEBI:73682"/>
        <dbReference type="EC" id="2.7.7.87"/>
    </reaction>
</comment>
<evidence type="ECO:0000256" key="13">
    <source>
        <dbReference type="PIRNR" id="PIRNR004930"/>
    </source>
</evidence>
<feature type="binding site" evidence="14">
    <location>
        <position position="142"/>
    </location>
    <ligand>
        <name>L-threonine</name>
        <dbReference type="ChEBI" id="CHEBI:57926"/>
    </ligand>
</feature>
<evidence type="ECO:0000256" key="6">
    <source>
        <dbReference type="ARBA" id="ARBA00022679"/>
    </source>
</evidence>
<feature type="domain" description="YrdC-like" evidence="15">
    <location>
        <begin position="14"/>
        <end position="200"/>
    </location>
</feature>
<evidence type="ECO:0000256" key="8">
    <source>
        <dbReference type="ARBA" id="ARBA00022695"/>
    </source>
</evidence>
<dbReference type="NCBIfam" id="TIGR00057">
    <property type="entry name" value="L-threonylcarbamoyladenylate synthase"/>
    <property type="match status" value="1"/>
</dbReference>
<comment type="subcellular location">
    <subcellularLocation>
        <location evidence="1 13">Cytoplasm</location>
    </subcellularLocation>
</comment>
<dbReference type="GO" id="GO:0006450">
    <property type="term" value="P:regulation of translational fidelity"/>
    <property type="evidence" value="ECO:0007669"/>
    <property type="project" value="TreeGrafter"/>
</dbReference>
<comment type="function">
    <text evidence="13">Required for the formation of a threonylcarbamoyl group on adenosine at position 37 (t(6)A37) in tRNAs that read codons beginning with adenine.</text>
</comment>
<dbReference type="InterPro" id="IPR050156">
    <property type="entry name" value="TC-AMP_synthase_SUA5"/>
</dbReference>
<evidence type="ECO:0000256" key="10">
    <source>
        <dbReference type="ARBA" id="ARBA00022840"/>
    </source>
</evidence>
<dbReference type="InterPro" id="IPR005145">
    <property type="entry name" value="Sua5_C"/>
</dbReference>
<evidence type="ECO:0000256" key="12">
    <source>
        <dbReference type="ARBA" id="ARBA00048366"/>
    </source>
</evidence>
<keyword evidence="5 13" id="KW-0963">Cytoplasm</keyword>
<name>A0A7C3KRX5_DICTH</name>
<dbReference type="InterPro" id="IPR017945">
    <property type="entry name" value="DHBP_synth_RibB-like_a/b_dom"/>
</dbReference>
<evidence type="ECO:0000256" key="2">
    <source>
        <dbReference type="ARBA" id="ARBA00007663"/>
    </source>
</evidence>
<feature type="binding site" evidence="14">
    <location>
        <position position="59"/>
    </location>
    <ligand>
        <name>ATP</name>
        <dbReference type="ChEBI" id="CHEBI:30616"/>
    </ligand>
</feature>
<comment type="caution">
    <text evidence="16">The sequence shown here is derived from an EMBL/GenBank/DDBJ whole genome shotgun (WGS) entry which is preliminary data.</text>
</comment>
<feature type="binding site" evidence="14">
    <location>
        <position position="234"/>
    </location>
    <ligand>
        <name>ATP</name>
        <dbReference type="ChEBI" id="CHEBI:30616"/>
    </ligand>
</feature>
<reference evidence="16" key="1">
    <citation type="journal article" date="2020" name="mSystems">
        <title>Genome- and Community-Level Interaction Insights into Carbon Utilization and Element Cycling Functions of Hydrothermarchaeota in Hydrothermal Sediment.</title>
        <authorList>
            <person name="Zhou Z."/>
            <person name="Liu Y."/>
            <person name="Xu W."/>
            <person name="Pan J."/>
            <person name="Luo Z.H."/>
            <person name="Li M."/>
        </authorList>
    </citation>
    <scope>NUCLEOTIDE SEQUENCE [LARGE SCALE GENOMIC DNA]</scope>
    <source>
        <strain evidence="16">SpSt-70</strain>
    </source>
</reference>
<feature type="binding site" evidence="14">
    <location>
        <position position="152"/>
    </location>
    <ligand>
        <name>ATP</name>
        <dbReference type="ChEBI" id="CHEBI:30616"/>
    </ligand>
</feature>
<dbReference type="InterPro" id="IPR006070">
    <property type="entry name" value="Sua5-like_dom"/>
</dbReference>
<dbReference type="GO" id="GO:0003725">
    <property type="term" value="F:double-stranded RNA binding"/>
    <property type="evidence" value="ECO:0007669"/>
    <property type="project" value="UniProtKB-UniRule"/>
</dbReference>
<feature type="binding site" evidence="14">
    <location>
        <position position="144"/>
    </location>
    <ligand>
        <name>ATP</name>
        <dbReference type="ChEBI" id="CHEBI:30616"/>
    </ligand>
</feature>
<evidence type="ECO:0000259" key="15">
    <source>
        <dbReference type="PROSITE" id="PS51163"/>
    </source>
</evidence>
<keyword evidence="6 13" id="KW-0808">Transferase</keyword>
<keyword evidence="9 13" id="KW-0547">Nucleotide-binding</keyword>
<dbReference type="FunFam" id="3.90.870.10:FF:000009">
    <property type="entry name" value="Threonylcarbamoyl-AMP synthase, putative"/>
    <property type="match status" value="1"/>
</dbReference>
<dbReference type="InterPro" id="IPR038385">
    <property type="entry name" value="Sua5/YwlC_C"/>
</dbReference>
<feature type="binding site" evidence="14">
    <location>
        <position position="68"/>
    </location>
    <ligand>
        <name>L-threonine</name>
        <dbReference type="ChEBI" id="CHEBI:57926"/>
    </ligand>
</feature>
<dbReference type="EC" id="2.7.7.87" evidence="3 13"/>
<dbReference type="PANTHER" id="PTHR17490:SF16">
    <property type="entry name" value="THREONYLCARBAMOYL-AMP SYNTHASE"/>
    <property type="match status" value="1"/>
</dbReference>
<dbReference type="Gene3D" id="3.90.870.10">
    <property type="entry name" value="DHBP synthase"/>
    <property type="match status" value="1"/>
</dbReference>
<evidence type="ECO:0000256" key="5">
    <source>
        <dbReference type="ARBA" id="ARBA00022490"/>
    </source>
</evidence>
<feature type="binding site" evidence="14">
    <location>
        <position position="182"/>
    </location>
    <ligand>
        <name>L-threonine</name>
        <dbReference type="ChEBI" id="CHEBI:57926"/>
    </ligand>
</feature>
<evidence type="ECO:0000256" key="14">
    <source>
        <dbReference type="PIRSR" id="PIRSR004930-1"/>
    </source>
</evidence>
<dbReference type="AlphaFoldDB" id="A0A7C3KRX5"/>
<dbReference type="GO" id="GO:0000049">
    <property type="term" value="F:tRNA binding"/>
    <property type="evidence" value="ECO:0007669"/>
    <property type="project" value="TreeGrafter"/>
</dbReference>
<keyword evidence="7 13" id="KW-0819">tRNA processing</keyword>
<evidence type="ECO:0000256" key="9">
    <source>
        <dbReference type="ARBA" id="ARBA00022741"/>
    </source>
</evidence>
<evidence type="ECO:0000256" key="3">
    <source>
        <dbReference type="ARBA" id="ARBA00012584"/>
    </source>
</evidence>
<feature type="binding site" evidence="14">
    <location>
        <position position="36"/>
    </location>
    <ligand>
        <name>L-threonine</name>
        <dbReference type="ChEBI" id="CHEBI:57926"/>
    </ligand>
</feature>
<comment type="similarity">
    <text evidence="2 13">Belongs to the SUA5 family.</text>
</comment>
<feature type="binding site" evidence="14">
    <location>
        <position position="196"/>
    </location>
    <ligand>
        <name>ATP</name>
        <dbReference type="ChEBI" id="CHEBI:30616"/>
    </ligand>
</feature>
<organism evidence="16">
    <name type="scientific">Dictyoglomus thermophilum</name>
    <dbReference type="NCBI Taxonomy" id="14"/>
    <lineage>
        <taxon>Bacteria</taxon>
        <taxon>Pseudomonadati</taxon>
        <taxon>Dictyoglomota</taxon>
        <taxon>Dictyoglomia</taxon>
        <taxon>Dictyoglomales</taxon>
        <taxon>Dictyoglomaceae</taxon>
        <taxon>Dictyoglomus</taxon>
    </lineage>
</organism>
<proteinExistence type="inferred from homology"/>
<dbReference type="Pfam" id="PF03481">
    <property type="entry name" value="Sua5_C"/>
    <property type="match status" value="1"/>
</dbReference>
<keyword evidence="10 13" id="KW-0067">ATP-binding</keyword>
<evidence type="ECO:0000256" key="11">
    <source>
        <dbReference type="ARBA" id="ARBA00029774"/>
    </source>
</evidence>
<sequence length="337" mass="37387">MAIVLKVDKDNPDLEALEKAAQVLDAGGLVAFPTETVYGLGADALNPEAVRKIFVAKGRPQDNPIIVHVGKKEQVYSLAENVSPIAERLMERFWPGPLTLIFYKSNLVNDIVTAGSPKVGIRQPMNKVALKLLEIFGRPIAAPSANASGRPSPTRAEHVIEDLGDRIDMIIDGGEVSFGVESTVLDVTTDPPIIYRPGACPKEEIERVIGRKVLLWKGKKTEDIPSPGLKYRHYAPKVPLYIIEEFNEIWQNKIDIWLKEGKKVGILVSKENEGLYPDIVKKYVVGSRNNLKEVALNLFFYLRKLEKEVDIIISESFPEEGIGLAIMDRLRRAAGEG</sequence>
<evidence type="ECO:0000256" key="7">
    <source>
        <dbReference type="ARBA" id="ARBA00022694"/>
    </source>
</evidence>
<keyword evidence="8 13" id="KW-0548">Nucleotidyltransferase</keyword>
<dbReference type="PROSITE" id="PS51163">
    <property type="entry name" value="YRDC"/>
    <property type="match status" value="1"/>
</dbReference>
<gene>
    <name evidence="16" type="ORF">ENU78_07775</name>
</gene>
<dbReference type="InterPro" id="IPR010923">
    <property type="entry name" value="T(6)A37_SUA5"/>
</dbReference>
<dbReference type="Pfam" id="PF01300">
    <property type="entry name" value="Sua5_yciO_yrdC"/>
    <property type="match status" value="1"/>
</dbReference>
<dbReference type="Gene3D" id="3.40.50.11030">
    <property type="entry name" value="Threonylcarbamoyl-AMP synthase, C-terminal domain"/>
    <property type="match status" value="1"/>
</dbReference>